<dbReference type="Proteomes" id="UP001612915">
    <property type="component" value="Unassembled WGS sequence"/>
</dbReference>
<evidence type="ECO:0000313" key="6">
    <source>
        <dbReference type="EMBL" id="MFI7587216.1"/>
    </source>
</evidence>
<evidence type="ECO:0000256" key="3">
    <source>
        <dbReference type="ARBA" id="ARBA00022801"/>
    </source>
</evidence>
<dbReference type="InterPro" id="IPR001362">
    <property type="entry name" value="Glyco_hydro_32"/>
</dbReference>
<comment type="similarity">
    <text evidence="1">Belongs to the glycosyl hydrolase 32 family.</text>
</comment>
<keyword evidence="4" id="KW-0326">Glycosidase</keyword>
<dbReference type="EMBL" id="JBITLV010000002">
    <property type="protein sequence ID" value="MFI7587216.1"/>
    <property type="molecule type" value="Genomic_DNA"/>
</dbReference>
<evidence type="ECO:0000259" key="5">
    <source>
        <dbReference type="Pfam" id="PF00251"/>
    </source>
</evidence>
<dbReference type="GO" id="GO:0016787">
    <property type="term" value="F:hydrolase activity"/>
    <property type="evidence" value="ECO:0007669"/>
    <property type="project" value="UniProtKB-KW"/>
</dbReference>
<accession>A0ABW8ALI7</accession>
<evidence type="ECO:0000256" key="2">
    <source>
        <dbReference type="ARBA" id="ARBA00012758"/>
    </source>
</evidence>
<evidence type="ECO:0000313" key="7">
    <source>
        <dbReference type="Proteomes" id="UP001612915"/>
    </source>
</evidence>
<dbReference type="InterPro" id="IPR023296">
    <property type="entry name" value="Glyco_hydro_beta-prop_sf"/>
</dbReference>
<evidence type="ECO:0000256" key="4">
    <source>
        <dbReference type="ARBA" id="ARBA00023295"/>
    </source>
</evidence>
<dbReference type="Pfam" id="PF00251">
    <property type="entry name" value="Glyco_hydro_32N"/>
    <property type="match status" value="1"/>
</dbReference>
<name>A0ABW8ALI7_9ACTN</name>
<dbReference type="PANTHER" id="PTHR43101">
    <property type="entry name" value="BETA-FRUCTOSIDASE"/>
    <property type="match status" value="1"/>
</dbReference>
<sequence length="317" mass="34762">MLRLDDAWVWDSWPLDTGDGGEHHLFFLRAPRSLAPDDRHWNARIGHAVSPDLETWRVLPDALHPSSGPAFDDLATWTGSVVRGDDGTWNLFYSAVSRAEGGRVQRIGRALSDDLLTWHRDPRQAGGAALLEADPRWYETRELGAWREEAWRDPWVFRDPGGDGWHMLITARLRTGRTLERGTIGHARSADLLDWEVQPPLTAPAGFGQLEVAHTVRVDGRWVLVFCCLPPELDDERRAATPATGMWSAPAGGPLGPFDLTAARPLADPTLYAAHLVTTADGPALIGFRDLVDGAFVGEIDSPVAVRLAADGALELA</sequence>
<dbReference type="InterPro" id="IPR013148">
    <property type="entry name" value="Glyco_hydro_32_N"/>
</dbReference>
<organism evidence="6 7">
    <name type="scientific">Spongisporangium articulatum</name>
    <dbReference type="NCBI Taxonomy" id="3362603"/>
    <lineage>
        <taxon>Bacteria</taxon>
        <taxon>Bacillati</taxon>
        <taxon>Actinomycetota</taxon>
        <taxon>Actinomycetes</taxon>
        <taxon>Kineosporiales</taxon>
        <taxon>Kineosporiaceae</taxon>
        <taxon>Spongisporangium</taxon>
    </lineage>
</organism>
<dbReference type="PANTHER" id="PTHR43101:SF1">
    <property type="entry name" value="BETA-FRUCTOSIDASE"/>
    <property type="match status" value="1"/>
</dbReference>
<comment type="caution">
    <text evidence="6">The sequence shown here is derived from an EMBL/GenBank/DDBJ whole genome shotgun (WGS) entry which is preliminary data.</text>
</comment>
<feature type="domain" description="Glycosyl hydrolase family 32 N-terminal" evidence="5">
    <location>
        <begin position="21"/>
        <end position="228"/>
    </location>
</feature>
<dbReference type="SMART" id="SM00640">
    <property type="entry name" value="Glyco_32"/>
    <property type="match status" value="1"/>
</dbReference>
<dbReference type="CDD" id="cd18609">
    <property type="entry name" value="GH32-like"/>
    <property type="match status" value="1"/>
</dbReference>
<keyword evidence="3 6" id="KW-0378">Hydrolase</keyword>
<protein>
    <recommendedName>
        <fullName evidence="2">beta-fructofuranosidase</fullName>
        <ecNumber evidence="2">3.2.1.26</ecNumber>
    </recommendedName>
</protein>
<keyword evidence="7" id="KW-1185">Reference proteome</keyword>
<reference evidence="6 7" key="1">
    <citation type="submission" date="2024-10" db="EMBL/GenBank/DDBJ databases">
        <title>The Natural Products Discovery Center: Release of the First 8490 Sequenced Strains for Exploring Actinobacteria Biosynthetic Diversity.</title>
        <authorList>
            <person name="Kalkreuter E."/>
            <person name="Kautsar S.A."/>
            <person name="Yang D."/>
            <person name="Bader C.D."/>
            <person name="Teijaro C.N."/>
            <person name="Fluegel L."/>
            <person name="Davis C.M."/>
            <person name="Simpson J.R."/>
            <person name="Lauterbach L."/>
            <person name="Steele A.D."/>
            <person name="Gui C."/>
            <person name="Meng S."/>
            <person name="Li G."/>
            <person name="Viehrig K."/>
            <person name="Ye F."/>
            <person name="Su P."/>
            <person name="Kiefer A.F."/>
            <person name="Nichols A."/>
            <person name="Cepeda A.J."/>
            <person name="Yan W."/>
            <person name="Fan B."/>
            <person name="Jiang Y."/>
            <person name="Adhikari A."/>
            <person name="Zheng C.-J."/>
            <person name="Schuster L."/>
            <person name="Cowan T.M."/>
            <person name="Smanski M.J."/>
            <person name="Chevrette M.G."/>
            <person name="De Carvalho L.P.S."/>
            <person name="Shen B."/>
        </authorList>
    </citation>
    <scope>NUCLEOTIDE SEQUENCE [LARGE SCALE GENOMIC DNA]</scope>
    <source>
        <strain evidence="6 7">NPDC049639</strain>
    </source>
</reference>
<dbReference type="EC" id="3.2.1.26" evidence="2"/>
<evidence type="ECO:0000256" key="1">
    <source>
        <dbReference type="ARBA" id="ARBA00009902"/>
    </source>
</evidence>
<gene>
    <name evidence="6" type="ORF">ACIB24_09100</name>
</gene>
<dbReference type="Gene3D" id="2.115.10.20">
    <property type="entry name" value="Glycosyl hydrolase domain, family 43"/>
    <property type="match status" value="2"/>
</dbReference>
<proteinExistence type="inferred from homology"/>
<dbReference type="RefSeq" id="WP_398278403.1">
    <property type="nucleotide sequence ID" value="NZ_JBITLV010000002.1"/>
</dbReference>
<dbReference type="InterPro" id="IPR051214">
    <property type="entry name" value="GH32_Enzymes"/>
</dbReference>
<dbReference type="SUPFAM" id="SSF75005">
    <property type="entry name" value="Arabinanase/levansucrase/invertase"/>
    <property type="match status" value="1"/>
</dbReference>